<gene>
    <name evidence="1" type="ORF">UFOPK3227_00835</name>
</gene>
<evidence type="ECO:0000313" key="1">
    <source>
        <dbReference type="EMBL" id="CAB4837809.1"/>
    </source>
</evidence>
<accession>A0A6J7B1R4</accession>
<dbReference type="AlphaFoldDB" id="A0A6J7B1R4"/>
<protein>
    <submittedName>
        <fullName evidence="1">Unannotated protein</fullName>
    </submittedName>
</protein>
<reference evidence="1" key="1">
    <citation type="submission" date="2020-05" db="EMBL/GenBank/DDBJ databases">
        <authorList>
            <person name="Chiriac C."/>
            <person name="Salcher M."/>
            <person name="Ghai R."/>
            <person name="Kavagutti S V."/>
        </authorList>
    </citation>
    <scope>NUCLEOTIDE SEQUENCE</scope>
</reference>
<dbReference type="EMBL" id="CAFAHD010000103">
    <property type="protein sequence ID" value="CAB4837809.1"/>
    <property type="molecule type" value="Genomic_DNA"/>
</dbReference>
<proteinExistence type="predicted"/>
<organism evidence="1">
    <name type="scientific">freshwater metagenome</name>
    <dbReference type="NCBI Taxonomy" id="449393"/>
    <lineage>
        <taxon>unclassified sequences</taxon>
        <taxon>metagenomes</taxon>
        <taxon>ecological metagenomes</taxon>
    </lineage>
</organism>
<sequence>MLMRPRKPLETAPISATAARVIIAVTGACLKLLFAAPARLRPIIITIEPVTIGGKSQLIQPIPTALTTRPTTARITPVATTPPRATAIPPFVIAAAIGARNANDEPR</sequence>
<name>A0A6J7B1R4_9ZZZZ</name>